<gene>
    <name evidence="1" type="ORF">LOK49_LG12G02639</name>
</gene>
<reference evidence="1 2" key="1">
    <citation type="journal article" date="2022" name="Plant J.">
        <title>Chromosome-level genome of Camellia lanceoleosa provides a valuable resource for understanding genome evolution and self-incompatibility.</title>
        <authorList>
            <person name="Gong W."/>
            <person name="Xiao S."/>
            <person name="Wang L."/>
            <person name="Liao Z."/>
            <person name="Chang Y."/>
            <person name="Mo W."/>
            <person name="Hu G."/>
            <person name="Li W."/>
            <person name="Zhao G."/>
            <person name="Zhu H."/>
            <person name="Hu X."/>
            <person name="Ji K."/>
            <person name="Xiang X."/>
            <person name="Song Q."/>
            <person name="Yuan D."/>
            <person name="Jin S."/>
            <person name="Zhang L."/>
        </authorList>
    </citation>
    <scope>NUCLEOTIDE SEQUENCE [LARGE SCALE GENOMIC DNA]</scope>
    <source>
        <strain evidence="1">SQ_2022a</strain>
    </source>
</reference>
<evidence type="ECO:0000313" key="2">
    <source>
        <dbReference type="Proteomes" id="UP001060215"/>
    </source>
</evidence>
<comment type="caution">
    <text evidence="1">The sequence shown here is derived from an EMBL/GenBank/DDBJ whole genome shotgun (WGS) entry which is preliminary data.</text>
</comment>
<dbReference type="Proteomes" id="UP001060215">
    <property type="component" value="Chromosome 13"/>
</dbReference>
<accession>A0ACC0FSE5</accession>
<dbReference type="EMBL" id="CM045770">
    <property type="protein sequence ID" value="KAI7991599.1"/>
    <property type="molecule type" value="Genomic_DNA"/>
</dbReference>
<organism evidence="1 2">
    <name type="scientific">Camellia lanceoleosa</name>
    <dbReference type="NCBI Taxonomy" id="1840588"/>
    <lineage>
        <taxon>Eukaryota</taxon>
        <taxon>Viridiplantae</taxon>
        <taxon>Streptophyta</taxon>
        <taxon>Embryophyta</taxon>
        <taxon>Tracheophyta</taxon>
        <taxon>Spermatophyta</taxon>
        <taxon>Magnoliopsida</taxon>
        <taxon>eudicotyledons</taxon>
        <taxon>Gunneridae</taxon>
        <taxon>Pentapetalae</taxon>
        <taxon>asterids</taxon>
        <taxon>Ericales</taxon>
        <taxon>Theaceae</taxon>
        <taxon>Camellia</taxon>
    </lineage>
</organism>
<protein>
    <submittedName>
        <fullName evidence="1">Myosin-6</fullName>
    </submittedName>
</protein>
<evidence type="ECO:0000313" key="1">
    <source>
        <dbReference type="EMBL" id="KAI7991599.1"/>
    </source>
</evidence>
<name>A0ACC0FSE5_9ERIC</name>
<keyword evidence="2" id="KW-1185">Reference proteome</keyword>
<sequence>MDRGVCIAALLLLNYTDFALSGWGFAGCNSLWTGESVYHAAVVFCLQGQLAREVYENIRREASCLRIQRDFRMHLARKAYKELCSSAVSIQAGMRGMVARDEHRFRRQIAFYGKLSLLYSLRLLDYMNCAFGCKRKTRRFSMEEVFNNNNNSTTKTSNREVNVEIMVIDDGEEPSKSESESETINKVEELSTPRIPRVPPLMRNHENNKGMFDPKVVSIGPYHHGKEDLQLVENVKPMACSALGYNLGVVPCHSMVVLLYRVVLLSSGVCKVEPYYAVLLFFHLSSFLSVLVLLGLVPLQTIPPPFFDDKVIVSETDRESFHLLQLARTKYLNLNQSLYILESQVSTKKEKDKFQCKQHLKDYIQHLFCYFKEKSLKIHGFVKKHKYSQPKSDVMEYFLRFGSATKLKAKGIHFRPNRSLSLEVIEFKSWCFYGRLELHPFLVDPPYKLFMSNMIAYEMVSCTSIADLVITSYIDFMQLLIDNQDDVKELRSKHILFNALGSDQEGANVFKEITIFGTYVILYDDIKQRIQVHYNSTAKT</sequence>
<proteinExistence type="predicted"/>